<proteinExistence type="predicted"/>
<gene>
    <name evidence="1" type="ORF">CALMAC_LOCUS4630</name>
</gene>
<dbReference type="AlphaFoldDB" id="A0A653BXW2"/>
<organism evidence="1 2">
    <name type="scientific">Callosobruchus maculatus</name>
    <name type="common">Southern cowpea weevil</name>
    <name type="synonym">Pulse bruchid</name>
    <dbReference type="NCBI Taxonomy" id="64391"/>
    <lineage>
        <taxon>Eukaryota</taxon>
        <taxon>Metazoa</taxon>
        <taxon>Ecdysozoa</taxon>
        <taxon>Arthropoda</taxon>
        <taxon>Hexapoda</taxon>
        <taxon>Insecta</taxon>
        <taxon>Pterygota</taxon>
        <taxon>Neoptera</taxon>
        <taxon>Endopterygota</taxon>
        <taxon>Coleoptera</taxon>
        <taxon>Polyphaga</taxon>
        <taxon>Cucujiformia</taxon>
        <taxon>Chrysomeloidea</taxon>
        <taxon>Chrysomelidae</taxon>
        <taxon>Bruchinae</taxon>
        <taxon>Bruchini</taxon>
        <taxon>Callosobruchus</taxon>
    </lineage>
</organism>
<keyword evidence="2" id="KW-1185">Reference proteome</keyword>
<evidence type="ECO:0000313" key="2">
    <source>
        <dbReference type="Proteomes" id="UP000410492"/>
    </source>
</evidence>
<dbReference type="EMBL" id="CAACVG010006541">
    <property type="protein sequence ID" value="VEN40478.1"/>
    <property type="molecule type" value="Genomic_DNA"/>
</dbReference>
<evidence type="ECO:0000313" key="1">
    <source>
        <dbReference type="EMBL" id="VEN40478.1"/>
    </source>
</evidence>
<accession>A0A653BXW2</accession>
<reference evidence="1 2" key="1">
    <citation type="submission" date="2019-01" db="EMBL/GenBank/DDBJ databases">
        <authorList>
            <person name="Sayadi A."/>
        </authorList>
    </citation>
    <scope>NUCLEOTIDE SEQUENCE [LARGE SCALE GENOMIC DNA]</scope>
</reference>
<name>A0A653BXW2_CALMS</name>
<sequence length="45" mass="5584">RQLEWRYNYWRKQNIDDTTLIAASQEELVALLNILEQHCSVWSWY</sequence>
<feature type="non-terminal residue" evidence="1">
    <location>
        <position position="1"/>
    </location>
</feature>
<dbReference type="OrthoDB" id="425681at2759"/>
<protein>
    <submittedName>
        <fullName evidence="1">Uncharacterized protein</fullName>
    </submittedName>
</protein>
<dbReference type="Proteomes" id="UP000410492">
    <property type="component" value="Unassembled WGS sequence"/>
</dbReference>